<accession>A0ABN1IED9</accession>
<evidence type="ECO:0000313" key="1">
    <source>
        <dbReference type="EMBL" id="GAA0710107.1"/>
    </source>
</evidence>
<evidence type="ECO:0008006" key="3">
    <source>
        <dbReference type="Google" id="ProtNLM"/>
    </source>
</evidence>
<dbReference type="Proteomes" id="UP001501523">
    <property type="component" value="Unassembled WGS sequence"/>
</dbReference>
<name>A0ABN1IED9_9GAMM</name>
<dbReference type="EMBL" id="BAAAEU010000005">
    <property type="protein sequence ID" value="GAA0710107.1"/>
    <property type="molecule type" value="Genomic_DNA"/>
</dbReference>
<reference evidence="1 2" key="1">
    <citation type="journal article" date="2019" name="Int. J. Syst. Evol. Microbiol.">
        <title>The Global Catalogue of Microorganisms (GCM) 10K type strain sequencing project: providing services to taxonomists for standard genome sequencing and annotation.</title>
        <authorList>
            <consortium name="The Broad Institute Genomics Platform"/>
            <consortium name="The Broad Institute Genome Sequencing Center for Infectious Disease"/>
            <person name="Wu L."/>
            <person name="Ma J."/>
        </authorList>
    </citation>
    <scope>NUCLEOTIDE SEQUENCE [LARGE SCALE GENOMIC DNA]</scope>
    <source>
        <strain evidence="1 2">JCM 15421</strain>
    </source>
</reference>
<protein>
    <recommendedName>
        <fullName evidence="3">DUF937 domain-containing protein</fullName>
    </recommendedName>
</protein>
<gene>
    <name evidence="1" type="ORF">GCM10009105_11080</name>
</gene>
<proteinExistence type="predicted"/>
<evidence type="ECO:0000313" key="2">
    <source>
        <dbReference type="Proteomes" id="UP001501523"/>
    </source>
</evidence>
<organism evidence="1 2">
    <name type="scientific">Dokdonella soli</name>
    <dbReference type="NCBI Taxonomy" id="529810"/>
    <lineage>
        <taxon>Bacteria</taxon>
        <taxon>Pseudomonadati</taxon>
        <taxon>Pseudomonadota</taxon>
        <taxon>Gammaproteobacteria</taxon>
        <taxon>Lysobacterales</taxon>
        <taxon>Rhodanobacteraceae</taxon>
        <taxon>Dokdonella</taxon>
    </lineage>
</organism>
<keyword evidence="2" id="KW-1185">Reference proteome</keyword>
<sequence length="171" mass="16976">MAILTDILNRYLGANAGAASGQLADDFSHVAQNVSPDVLSKGLSAALGSDQTPAVGQMVSQMFGASTPEQRAAMLNQLSAALGPAGASVLGGLLGQSSAASGATPTISADQASQISPQQVQAAVTQAQQHNPGIVDTLSGFYAQHPGLVKTLGGAALAIALGKISEHMKSA</sequence>
<dbReference type="RefSeq" id="WP_343788018.1">
    <property type="nucleotide sequence ID" value="NZ_BAAAEU010000005.1"/>
</dbReference>
<comment type="caution">
    <text evidence="1">The sequence shown here is derived from an EMBL/GenBank/DDBJ whole genome shotgun (WGS) entry which is preliminary data.</text>
</comment>